<gene>
    <name evidence="1" type="ORF">MRATA1EN22A_LOCUS9843</name>
</gene>
<evidence type="ECO:0000313" key="2">
    <source>
        <dbReference type="Proteomes" id="UP001162501"/>
    </source>
</evidence>
<dbReference type="Proteomes" id="UP001162501">
    <property type="component" value="Chromosome 20"/>
</dbReference>
<sequence length="818" mass="88525">MAPTLPALLCLGLSVGLRTQVQAGTFPKPIIWAEPGSVVPWGSPVTIWCQGILEAQAFRLDREGRTVLWERQKVLKLRDKAQLTIPQMTEQHAGHYWCYYLRGTRWSDPSDPLELVVTGSHGKPSLSALPSPVVTLGGNVILQCGSRQGFNRFLLTKEGENESSQTLDGQRSPDGQTQALFPVGPVSPGHGWTFRCYGFNRDTPQVWSAPSDPLKLLVSGLSGKPSLLTPQGPVVTSGQNLTLQCRSDMGYTRFALSKEGGQDLPQRPAWRAQGGLSQADFPLGPVGTVHGGRYRCYGGHSLSSEWSAPSDPLELLVAGWLRDRPSLSARPGPSVAPGENVTLLCQSGNRTDTFLLSQEGAAHRPLRLRAQDQGGRFQAEFSLSPVSSAHGGTYRCYRALSTEPYLLSWPSEPLALLVSEVLPKPSIRADPGAMVAQGSPVTIWCQGSLMADVYHLYKERGSVYWEAQAPQGSRNKAGFHFEYTSSRDARQYQCAYRSRNRWSEQSDLLPLVVTVYRAPSLSAQPSPVVAAGGSVSLTCSSQYAAGTLHLLKEGGADLPRYQTSRNYGNQGRGEAVFPVGPVTSSHGGTYRCYDAPSDVPYLWSQPSDPLHLQVTGLSRAPSLSAQPGSLVLPGDNLTLRCGSEAGFGSFALTKDERLSPPRRLEGQQNPDFPLGRVSRAHGGRYRCYSGQNLSHAWSAPSAPLDILIAGMHRKPSLSARPGTSVPQGENVTLQCRSEVRSDTFHLSKEGSPAPPQHLRLQDTAPPVQANFTLRAVTSAHGGTYRCYSSQSAAPHLLSLPSDPLELLVSDEEPPAHTH</sequence>
<proteinExistence type="predicted"/>
<evidence type="ECO:0000313" key="1">
    <source>
        <dbReference type="EMBL" id="CAM9953772.1"/>
    </source>
</evidence>
<reference evidence="1" key="1">
    <citation type="submission" date="2023-05" db="EMBL/GenBank/DDBJ databases">
        <authorList>
            <consortium name="ELIXIR-Norway"/>
        </authorList>
    </citation>
    <scope>NUCLEOTIDE SEQUENCE</scope>
</reference>
<organism evidence="1 2">
    <name type="scientific">Rangifer tarandus platyrhynchus</name>
    <name type="common">Svalbard reindeer</name>
    <dbReference type="NCBI Taxonomy" id="3082113"/>
    <lineage>
        <taxon>Eukaryota</taxon>
        <taxon>Metazoa</taxon>
        <taxon>Chordata</taxon>
        <taxon>Craniata</taxon>
        <taxon>Vertebrata</taxon>
        <taxon>Euteleostomi</taxon>
        <taxon>Mammalia</taxon>
        <taxon>Eutheria</taxon>
        <taxon>Laurasiatheria</taxon>
        <taxon>Artiodactyla</taxon>
        <taxon>Ruminantia</taxon>
        <taxon>Pecora</taxon>
        <taxon>Cervidae</taxon>
        <taxon>Odocoileinae</taxon>
        <taxon>Rangifer</taxon>
    </lineage>
</organism>
<accession>A0AC59YSF1</accession>
<reference evidence="1" key="2">
    <citation type="submission" date="2025-03" db="EMBL/GenBank/DDBJ databases">
        <authorList>
            <consortium name="ELIXIR-Norway"/>
            <consortium name="Elixir Norway"/>
        </authorList>
    </citation>
    <scope>NUCLEOTIDE SEQUENCE</scope>
</reference>
<protein>
    <submittedName>
        <fullName evidence="1">Uncharacterized protein</fullName>
    </submittedName>
</protein>
<dbReference type="EMBL" id="OX596104">
    <property type="protein sequence ID" value="CAM9953772.1"/>
    <property type="molecule type" value="Genomic_DNA"/>
</dbReference>
<name>A0AC59YSF1_RANTA</name>